<dbReference type="Gene3D" id="3.10.180.10">
    <property type="entry name" value="2,3-Dihydroxybiphenyl 1,2-Dioxygenase, domain 1"/>
    <property type="match status" value="1"/>
</dbReference>
<sequence length="117" mass="13022">MIGELRSVVLDCPDPDSLASFYEQLLGMERIINEDDWVALQKTGGGIRVAFQQVDDYTPPQWPGQVVPQQSHFDIRVDDLDAGEAQVLAIGARDAGYREDDFRVFLDPAGHPFCLVS</sequence>
<protein>
    <submittedName>
        <fullName evidence="2">VOC family protein</fullName>
    </submittedName>
</protein>
<dbReference type="AlphaFoldDB" id="A0A2U1TD40"/>
<dbReference type="PROSITE" id="PS51819">
    <property type="entry name" value="VOC"/>
    <property type="match status" value="1"/>
</dbReference>
<dbReference type="PANTHER" id="PTHR35908">
    <property type="entry name" value="HYPOTHETICAL FUSION PROTEIN"/>
    <property type="match status" value="1"/>
</dbReference>
<dbReference type="InterPro" id="IPR041581">
    <property type="entry name" value="Glyoxalase_6"/>
</dbReference>
<dbReference type="RefSeq" id="WP_108389851.1">
    <property type="nucleotide sequence ID" value="NZ_CP026949.1"/>
</dbReference>
<dbReference type="SUPFAM" id="SSF54593">
    <property type="entry name" value="Glyoxalase/Bleomycin resistance protein/Dihydroxybiphenyl dioxygenase"/>
    <property type="match status" value="1"/>
</dbReference>
<evidence type="ECO:0000259" key="1">
    <source>
        <dbReference type="PROSITE" id="PS51819"/>
    </source>
</evidence>
<dbReference type="Proteomes" id="UP000244962">
    <property type="component" value="Unassembled WGS sequence"/>
</dbReference>
<dbReference type="KEGG" id="myl:C3E77_00440"/>
<accession>A0A2U1TD40</accession>
<dbReference type="InterPro" id="IPR029068">
    <property type="entry name" value="Glyas_Bleomycin-R_OHBP_Dase"/>
</dbReference>
<evidence type="ECO:0000313" key="3">
    <source>
        <dbReference type="Proteomes" id="UP000244962"/>
    </source>
</evidence>
<dbReference type="CDD" id="cd06587">
    <property type="entry name" value="VOC"/>
    <property type="match status" value="1"/>
</dbReference>
<evidence type="ECO:0000313" key="2">
    <source>
        <dbReference type="EMBL" id="PWC06815.1"/>
    </source>
</evidence>
<dbReference type="OrthoDB" id="5524593at2"/>
<gene>
    <name evidence="2" type="ORF">DF223_09310</name>
</gene>
<organism evidence="2 3">
    <name type="scientific">Mycetocola zhujimingii</name>
    <dbReference type="NCBI Taxonomy" id="2079792"/>
    <lineage>
        <taxon>Bacteria</taxon>
        <taxon>Bacillati</taxon>
        <taxon>Actinomycetota</taxon>
        <taxon>Actinomycetes</taxon>
        <taxon>Micrococcales</taxon>
        <taxon>Microbacteriaceae</taxon>
        <taxon>Mycetocola</taxon>
    </lineage>
</organism>
<feature type="domain" description="VOC" evidence="1">
    <location>
        <begin position="4"/>
        <end position="117"/>
    </location>
</feature>
<name>A0A2U1TD40_9MICO</name>
<dbReference type="PANTHER" id="PTHR35908:SF1">
    <property type="entry name" value="CONSERVED PROTEIN"/>
    <property type="match status" value="1"/>
</dbReference>
<keyword evidence="3" id="KW-1185">Reference proteome</keyword>
<reference evidence="3" key="1">
    <citation type="submission" date="2018-04" db="EMBL/GenBank/DDBJ databases">
        <authorList>
            <person name="Liu S."/>
            <person name="Wang Z."/>
            <person name="Li J."/>
        </authorList>
    </citation>
    <scope>NUCLEOTIDE SEQUENCE [LARGE SCALE GENOMIC DNA]</scope>
    <source>
        <strain evidence="3">622</strain>
    </source>
</reference>
<dbReference type="InterPro" id="IPR037523">
    <property type="entry name" value="VOC_core"/>
</dbReference>
<proteinExistence type="predicted"/>
<dbReference type="EMBL" id="QEFB01000009">
    <property type="protein sequence ID" value="PWC06815.1"/>
    <property type="molecule type" value="Genomic_DNA"/>
</dbReference>
<comment type="caution">
    <text evidence="2">The sequence shown here is derived from an EMBL/GenBank/DDBJ whole genome shotgun (WGS) entry which is preliminary data.</text>
</comment>
<dbReference type="Pfam" id="PF18029">
    <property type="entry name" value="Glyoxalase_6"/>
    <property type="match status" value="1"/>
</dbReference>